<evidence type="ECO:0000313" key="11">
    <source>
        <dbReference type="EMBL" id="KAG0690727.1"/>
    </source>
</evidence>
<dbReference type="GO" id="GO:0005886">
    <property type="term" value="C:plasma membrane"/>
    <property type="evidence" value="ECO:0007669"/>
    <property type="project" value="UniProtKB-SubCell"/>
</dbReference>
<keyword evidence="12" id="KW-1185">Reference proteome</keyword>
<dbReference type="Pfam" id="PF20238">
    <property type="entry name" value="BIM1-like_dom"/>
    <property type="match status" value="1"/>
</dbReference>
<sequence>MNFKASILLSLLASTAEAHFRIPYPGERNSTNWDTQTKSPCGGDNAFVFPRYEWNPEGSPVEINYHHLYGVGAIYFCGNGNCTTGADFDELIYEPVDQTVGNFCIPALQLPSKYNKVNTTGVIQIIYGAPSNEAGDYEFMYNCIDVIVSKDGPVYDGTQCINSSTSIEHDGQVNEVEENNGDEQLNLISSISYLENVRISTQSVNSVSSKAAGSLSGSGYVSTTSLSDDMAGMDMGSTTTATITSSINMSGMPGMDMSTTIVSSYTAKSSGVASNTSTSAVEPSTASTSSSTGGANSNNNYFTISTSLIVLSVVSLFL</sequence>
<protein>
    <recommendedName>
        <fullName evidence="10">Copper acquisition factor BIM1-like domain-containing protein</fullName>
    </recommendedName>
</protein>
<keyword evidence="3" id="KW-0336">GPI-anchor</keyword>
<feature type="region of interest" description="Disordered" evidence="8">
    <location>
        <begin position="272"/>
        <end position="293"/>
    </location>
</feature>
<comment type="caution">
    <text evidence="11">The sequence shown here is derived from an EMBL/GenBank/DDBJ whole genome shotgun (WGS) entry which is preliminary data.</text>
</comment>
<evidence type="ECO:0000256" key="7">
    <source>
        <dbReference type="ARBA" id="ARBA00023288"/>
    </source>
</evidence>
<comment type="subcellular location">
    <subcellularLocation>
        <location evidence="1">Cell membrane</location>
        <topology evidence="1">Lipid-anchor</topology>
        <topology evidence="1">GPI-anchor</topology>
    </subcellularLocation>
</comment>
<evidence type="ECO:0000256" key="1">
    <source>
        <dbReference type="ARBA" id="ARBA00004609"/>
    </source>
</evidence>
<evidence type="ECO:0000256" key="6">
    <source>
        <dbReference type="ARBA" id="ARBA00023180"/>
    </source>
</evidence>
<organism evidence="11 12">
    <name type="scientific">Pichia californica</name>
    <dbReference type="NCBI Taxonomy" id="460514"/>
    <lineage>
        <taxon>Eukaryota</taxon>
        <taxon>Fungi</taxon>
        <taxon>Dikarya</taxon>
        <taxon>Ascomycota</taxon>
        <taxon>Saccharomycotina</taxon>
        <taxon>Pichiomycetes</taxon>
        <taxon>Pichiales</taxon>
        <taxon>Pichiaceae</taxon>
        <taxon>Pichia</taxon>
    </lineage>
</organism>
<keyword evidence="2" id="KW-1003">Cell membrane</keyword>
<accession>A0A9P6WQV5</accession>
<evidence type="ECO:0000256" key="5">
    <source>
        <dbReference type="ARBA" id="ARBA00023136"/>
    </source>
</evidence>
<evidence type="ECO:0000256" key="8">
    <source>
        <dbReference type="SAM" id="MobiDB-lite"/>
    </source>
</evidence>
<dbReference type="InterPro" id="IPR046530">
    <property type="entry name" value="BIM1-like_dom"/>
</dbReference>
<evidence type="ECO:0000259" key="10">
    <source>
        <dbReference type="Pfam" id="PF20238"/>
    </source>
</evidence>
<dbReference type="EMBL" id="PUHW01000020">
    <property type="protein sequence ID" value="KAG0690727.1"/>
    <property type="molecule type" value="Genomic_DNA"/>
</dbReference>
<dbReference type="AlphaFoldDB" id="A0A9P6WQV5"/>
<feature type="signal peptide" evidence="9">
    <location>
        <begin position="1"/>
        <end position="18"/>
    </location>
</feature>
<feature type="compositionally biased region" description="Low complexity" evidence="8">
    <location>
        <begin position="276"/>
        <end position="293"/>
    </location>
</feature>
<dbReference type="PANTHER" id="PTHR34992">
    <property type="entry name" value="HYPHAL ANASTAMOSIS-7 PROTEIN"/>
    <property type="match status" value="1"/>
</dbReference>
<evidence type="ECO:0000313" key="12">
    <source>
        <dbReference type="Proteomes" id="UP000697127"/>
    </source>
</evidence>
<evidence type="ECO:0000256" key="2">
    <source>
        <dbReference type="ARBA" id="ARBA00022475"/>
    </source>
</evidence>
<gene>
    <name evidence="11" type="ORF">C6P40_001672</name>
</gene>
<dbReference type="PANTHER" id="PTHR34992:SF1">
    <property type="entry name" value="COPPER ACQUISITION FACTOR BIM1-LIKE DOMAIN-CONTAINING PROTEIN"/>
    <property type="match status" value="1"/>
</dbReference>
<reference evidence="11" key="1">
    <citation type="submission" date="2020-11" db="EMBL/GenBank/DDBJ databases">
        <title>Kefir isolates.</title>
        <authorList>
            <person name="Marcisauskas S."/>
            <person name="Kim Y."/>
            <person name="Blasche S."/>
        </authorList>
    </citation>
    <scope>NUCLEOTIDE SEQUENCE</scope>
    <source>
        <strain evidence="11">Olga-1</strain>
    </source>
</reference>
<dbReference type="Proteomes" id="UP000697127">
    <property type="component" value="Unassembled WGS sequence"/>
</dbReference>
<proteinExistence type="predicted"/>
<keyword evidence="7" id="KW-0449">Lipoprotein</keyword>
<dbReference type="OrthoDB" id="2146436at2759"/>
<evidence type="ECO:0000256" key="9">
    <source>
        <dbReference type="SAM" id="SignalP"/>
    </source>
</evidence>
<dbReference type="GO" id="GO:0098552">
    <property type="term" value="C:side of membrane"/>
    <property type="evidence" value="ECO:0007669"/>
    <property type="project" value="UniProtKB-KW"/>
</dbReference>
<evidence type="ECO:0000256" key="3">
    <source>
        <dbReference type="ARBA" id="ARBA00022622"/>
    </source>
</evidence>
<name>A0A9P6WQV5_9ASCO</name>
<keyword evidence="6" id="KW-0325">Glycoprotein</keyword>
<feature type="chain" id="PRO_5040505813" description="Copper acquisition factor BIM1-like domain-containing protein" evidence="9">
    <location>
        <begin position="19"/>
        <end position="318"/>
    </location>
</feature>
<dbReference type="InterPro" id="IPR046936">
    <property type="entry name" value="BIM1-like"/>
</dbReference>
<keyword evidence="5" id="KW-0472">Membrane</keyword>
<feature type="domain" description="Copper acquisition factor BIM1-like" evidence="10">
    <location>
        <begin position="17"/>
        <end position="164"/>
    </location>
</feature>
<keyword evidence="4 9" id="KW-0732">Signal</keyword>
<evidence type="ECO:0000256" key="4">
    <source>
        <dbReference type="ARBA" id="ARBA00022729"/>
    </source>
</evidence>